<dbReference type="InterPro" id="IPR012676">
    <property type="entry name" value="TGS-like"/>
</dbReference>
<dbReference type="PROSITE" id="PS51831">
    <property type="entry name" value="HD"/>
    <property type="match status" value="1"/>
</dbReference>
<dbReference type="FunFam" id="1.10.3210.10:FF:000001">
    <property type="entry name" value="GTP pyrophosphokinase RelA"/>
    <property type="match status" value="1"/>
</dbReference>
<keyword evidence="2" id="KW-0694">RNA-binding</keyword>
<dbReference type="AlphaFoldDB" id="A0A1F8HB00"/>
<dbReference type="Gene3D" id="1.10.3210.10">
    <property type="entry name" value="Hypothetical protein af1432"/>
    <property type="match status" value="1"/>
</dbReference>
<dbReference type="GO" id="GO:0005886">
    <property type="term" value="C:plasma membrane"/>
    <property type="evidence" value="ECO:0007669"/>
    <property type="project" value="TreeGrafter"/>
</dbReference>
<comment type="caution">
    <text evidence="6">The sequence shown here is derived from an EMBL/GenBank/DDBJ whole genome shotgun (WGS) entry which is preliminary data.</text>
</comment>
<proteinExistence type="inferred from homology"/>
<evidence type="ECO:0000313" key="6">
    <source>
        <dbReference type="EMBL" id="OGN34350.1"/>
    </source>
</evidence>
<dbReference type="PROSITE" id="PS50889">
    <property type="entry name" value="S4"/>
    <property type="match status" value="1"/>
</dbReference>
<name>A0A1F8HB00_9BACT</name>
<dbReference type="SUPFAM" id="SSF81271">
    <property type="entry name" value="TGS-like"/>
    <property type="match status" value="1"/>
</dbReference>
<accession>A0A1F8HB00</accession>
<protein>
    <recommendedName>
        <fullName evidence="8">TGS domain-containing protein</fullName>
    </recommendedName>
</protein>
<dbReference type="FunFam" id="3.30.460.10:FF:000001">
    <property type="entry name" value="GTP pyrophosphokinase RelA"/>
    <property type="match status" value="1"/>
</dbReference>
<comment type="similarity">
    <text evidence="3">Belongs to the relA/spoT family.</text>
</comment>
<gene>
    <name evidence="6" type="ORF">A3G51_00350</name>
</gene>
<evidence type="ECO:0000313" key="7">
    <source>
        <dbReference type="Proteomes" id="UP000177745"/>
    </source>
</evidence>
<dbReference type="InterPro" id="IPR033655">
    <property type="entry name" value="TGS_RelA/SpoT"/>
</dbReference>
<evidence type="ECO:0000256" key="1">
    <source>
        <dbReference type="ARBA" id="ARBA00025704"/>
    </source>
</evidence>
<dbReference type="Pfam" id="PF04607">
    <property type="entry name" value="RelA_SpoT"/>
    <property type="match status" value="1"/>
</dbReference>
<dbReference type="InterPro" id="IPR012675">
    <property type="entry name" value="Beta-grasp_dom_sf"/>
</dbReference>
<sequence>MTSILEKILGNPAYKESDRKLIEKAFELAKSAHAGQKRLSGEEYLSHPLHVAYFLSELGMDSATIIAGILHDTIEDTLVTYKDLEKEFGKDIAFLVEGVTKLSKIEYTESASASLGGWRTNEKKGNTDHLNSLKKMFFAMAEDIRVILIKLADRYHNMETLKHKDAASQRKIALETLEIYAPIAARLGMGRLKGQLEDMAFPYIYPLEYSRLIKGVKEKYADRIKYTDRTKPVIKRHLTDAGIPILEMNSRAKHYYSLYGKMLRKEMDVDKIFDLVAMRIIVPDIKSCYEALGVIHKFYKPLPGLIKDYIALPKPNGYQSLHTTIFCEKGRVVEIQIRTANMHEYAENGIAAHWAYSEGGKKKGIMANVKEVQWVNQLKNFLKEVAPGEGLSNLKIDFFKHRIFAFTPKGEVKDLPDGATPIDFAYAIHTDLGNMTRGAKINGKIVPLHHELKNGDVVEIIKGKDKKPSFDWLKIVKTAEARKKIKSFFNELEQKESSFAKASEDKKEKIKQTKKVEVVVPKAGEPIIQGHKGLLYKLAKCCNPTVEHKIKGYMTVNRGVSVHVADCSNLKTKNGHSVRLLSASWSDRKK</sequence>
<comment type="pathway">
    <text evidence="1">Purine metabolism.</text>
</comment>
<feature type="domain" description="HD" evidence="4">
    <location>
        <begin position="44"/>
        <end position="158"/>
    </location>
</feature>
<evidence type="ECO:0000256" key="2">
    <source>
        <dbReference type="PROSITE-ProRule" id="PRU00182"/>
    </source>
</evidence>
<dbReference type="CDD" id="cd01668">
    <property type="entry name" value="TGS_RSH"/>
    <property type="match status" value="1"/>
</dbReference>
<dbReference type="InterPro" id="IPR006674">
    <property type="entry name" value="HD_domain"/>
</dbReference>
<evidence type="ECO:0000259" key="5">
    <source>
        <dbReference type="PROSITE" id="PS51880"/>
    </source>
</evidence>
<dbReference type="NCBIfam" id="TIGR00691">
    <property type="entry name" value="spoT_relA"/>
    <property type="match status" value="1"/>
</dbReference>
<dbReference type="EMBL" id="MGKY01000002">
    <property type="protein sequence ID" value="OGN34350.1"/>
    <property type="molecule type" value="Genomic_DNA"/>
</dbReference>
<dbReference type="InterPro" id="IPR004095">
    <property type="entry name" value="TGS"/>
</dbReference>
<dbReference type="PROSITE" id="PS51880">
    <property type="entry name" value="TGS"/>
    <property type="match status" value="1"/>
</dbReference>
<comment type="function">
    <text evidence="3">In eubacteria ppGpp (guanosine 3'-diphosphate 5'-diphosphate) is a mediator of the stringent response that coordinates a variety of cellular activities in response to changes in nutritional abundance.</text>
</comment>
<dbReference type="GO" id="GO:0015969">
    <property type="term" value="P:guanosine tetraphosphate metabolic process"/>
    <property type="evidence" value="ECO:0007669"/>
    <property type="project" value="InterPro"/>
</dbReference>
<dbReference type="FunFam" id="3.10.20.30:FF:000002">
    <property type="entry name" value="GTP pyrophosphokinase (RelA/SpoT)"/>
    <property type="match status" value="1"/>
</dbReference>
<reference evidence="6 7" key="1">
    <citation type="journal article" date="2016" name="Nat. Commun.">
        <title>Thousands of microbial genomes shed light on interconnected biogeochemical processes in an aquifer system.</title>
        <authorList>
            <person name="Anantharaman K."/>
            <person name="Brown C.T."/>
            <person name="Hug L.A."/>
            <person name="Sharon I."/>
            <person name="Castelle C.J."/>
            <person name="Probst A.J."/>
            <person name="Thomas B.C."/>
            <person name="Singh A."/>
            <person name="Wilkins M.J."/>
            <person name="Karaoz U."/>
            <person name="Brodie E.L."/>
            <person name="Williams K.H."/>
            <person name="Hubbard S.S."/>
            <person name="Banfield J.F."/>
        </authorList>
    </citation>
    <scope>NUCLEOTIDE SEQUENCE [LARGE SCALE GENOMIC DNA]</scope>
</reference>
<dbReference type="PANTHER" id="PTHR21262">
    <property type="entry name" value="GUANOSINE-3',5'-BIS DIPHOSPHATE 3'-PYROPHOSPHOHYDROLASE"/>
    <property type="match status" value="1"/>
</dbReference>
<evidence type="ECO:0008006" key="8">
    <source>
        <dbReference type="Google" id="ProtNLM"/>
    </source>
</evidence>
<organism evidence="6 7">
    <name type="scientific">Candidatus Yanofskybacteria bacterium RIFCSPLOWO2_12_FULL_43_11b</name>
    <dbReference type="NCBI Taxonomy" id="1802710"/>
    <lineage>
        <taxon>Bacteria</taxon>
        <taxon>Candidatus Yanofskyibacteriota</taxon>
    </lineage>
</organism>
<dbReference type="GO" id="GO:0003723">
    <property type="term" value="F:RNA binding"/>
    <property type="evidence" value="ECO:0007669"/>
    <property type="project" value="UniProtKB-KW"/>
</dbReference>
<dbReference type="SMART" id="SM00954">
    <property type="entry name" value="RelA_SpoT"/>
    <property type="match status" value="1"/>
</dbReference>
<dbReference type="Pfam" id="PF13328">
    <property type="entry name" value="HD_4"/>
    <property type="match status" value="1"/>
</dbReference>
<dbReference type="CDD" id="cd00077">
    <property type="entry name" value="HDc"/>
    <property type="match status" value="1"/>
</dbReference>
<dbReference type="SUPFAM" id="SSF81301">
    <property type="entry name" value="Nucleotidyltransferase"/>
    <property type="match status" value="1"/>
</dbReference>
<dbReference type="InterPro" id="IPR004811">
    <property type="entry name" value="RelA/Spo_fam"/>
</dbReference>
<dbReference type="InterPro" id="IPR007685">
    <property type="entry name" value="RelA_SpoT"/>
</dbReference>
<dbReference type="PANTHER" id="PTHR21262:SF31">
    <property type="entry name" value="GTP PYROPHOSPHOKINASE"/>
    <property type="match status" value="1"/>
</dbReference>
<feature type="domain" description="TGS" evidence="5">
    <location>
        <begin position="401"/>
        <end position="462"/>
    </location>
</feature>
<dbReference type="InterPro" id="IPR003607">
    <property type="entry name" value="HD/PDEase_dom"/>
</dbReference>
<evidence type="ECO:0000259" key="4">
    <source>
        <dbReference type="PROSITE" id="PS51831"/>
    </source>
</evidence>
<dbReference type="Pfam" id="PF02824">
    <property type="entry name" value="TGS"/>
    <property type="match status" value="1"/>
</dbReference>
<dbReference type="InterPro" id="IPR043519">
    <property type="entry name" value="NT_sf"/>
</dbReference>
<evidence type="ECO:0000256" key="3">
    <source>
        <dbReference type="RuleBase" id="RU003847"/>
    </source>
</evidence>
<dbReference type="CDD" id="cd05399">
    <property type="entry name" value="NT_Rel-Spo_like"/>
    <property type="match status" value="1"/>
</dbReference>
<dbReference type="SUPFAM" id="SSF109604">
    <property type="entry name" value="HD-domain/PDEase-like"/>
    <property type="match status" value="1"/>
</dbReference>
<dbReference type="Gene3D" id="3.30.460.10">
    <property type="entry name" value="Beta Polymerase, domain 2"/>
    <property type="match status" value="1"/>
</dbReference>
<dbReference type="Proteomes" id="UP000177745">
    <property type="component" value="Unassembled WGS sequence"/>
</dbReference>
<dbReference type="SMART" id="SM00471">
    <property type="entry name" value="HDc"/>
    <property type="match status" value="1"/>
</dbReference>
<dbReference type="Gene3D" id="3.10.20.30">
    <property type="match status" value="1"/>
</dbReference>